<evidence type="ECO:0000313" key="2">
    <source>
        <dbReference type="Proteomes" id="UP000672602"/>
    </source>
</evidence>
<name>A0A8J7SJN5_9PROT</name>
<organism evidence="1 2">
    <name type="scientific">Marivibrio halodurans</name>
    <dbReference type="NCBI Taxonomy" id="2039722"/>
    <lineage>
        <taxon>Bacteria</taxon>
        <taxon>Pseudomonadati</taxon>
        <taxon>Pseudomonadota</taxon>
        <taxon>Alphaproteobacteria</taxon>
        <taxon>Rhodospirillales</taxon>
        <taxon>Rhodospirillaceae</taxon>
        <taxon>Marivibrio</taxon>
    </lineage>
</organism>
<dbReference type="AlphaFoldDB" id="A0A8J7SJN5"/>
<comment type="caution">
    <text evidence="1">The sequence shown here is derived from an EMBL/GenBank/DDBJ whole genome shotgun (WGS) entry which is preliminary data.</text>
</comment>
<dbReference type="Pfam" id="PF07310">
    <property type="entry name" value="PAS_5"/>
    <property type="match status" value="1"/>
</dbReference>
<gene>
    <name evidence="1" type="ORF">KAJ83_12715</name>
</gene>
<keyword evidence="2" id="KW-1185">Reference proteome</keyword>
<protein>
    <submittedName>
        <fullName evidence="1">PAS domain-containing protein</fullName>
    </submittedName>
</protein>
<proteinExistence type="predicted"/>
<reference evidence="1" key="1">
    <citation type="submission" date="2021-04" db="EMBL/GenBank/DDBJ databases">
        <authorList>
            <person name="Zhang D.-C."/>
        </authorList>
    </citation>
    <scope>NUCLEOTIDE SEQUENCE</scope>
    <source>
        <strain evidence="1">CGMCC 1.15697</strain>
    </source>
</reference>
<dbReference type="RefSeq" id="WP_210682446.1">
    <property type="nucleotide sequence ID" value="NZ_JAGMWN010000005.1"/>
</dbReference>
<sequence length="171" mass="19245">MLDPRQHALFKHWKALCPAPGQPPPRSAFDPLDTPSALSTLVLAEVTGIELTFRVVGTDQVEAWGFDYTGRTLSQIMTGEYHDFIRGLYDQTIETRSCVFSHSRFQWDQGRTLDTRRLMMPLTATDAPDVVRFILASQVFDYGRTGPETPVVARGEAVGRIDLEHHVLKSE</sequence>
<dbReference type="Proteomes" id="UP000672602">
    <property type="component" value="Unassembled WGS sequence"/>
</dbReference>
<accession>A0A8J7SJN5</accession>
<dbReference type="InterPro" id="IPR009922">
    <property type="entry name" value="DUF1457"/>
</dbReference>
<dbReference type="EMBL" id="JAGMWN010000005">
    <property type="protein sequence ID" value="MBP5857873.1"/>
    <property type="molecule type" value="Genomic_DNA"/>
</dbReference>
<evidence type="ECO:0000313" key="1">
    <source>
        <dbReference type="EMBL" id="MBP5857873.1"/>
    </source>
</evidence>